<organism evidence="2 3">
    <name type="scientific">Henosepilachna vigintioctopunctata</name>
    <dbReference type="NCBI Taxonomy" id="420089"/>
    <lineage>
        <taxon>Eukaryota</taxon>
        <taxon>Metazoa</taxon>
        <taxon>Ecdysozoa</taxon>
        <taxon>Arthropoda</taxon>
        <taxon>Hexapoda</taxon>
        <taxon>Insecta</taxon>
        <taxon>Pterygota</taxon>
        <taxon>Neoptera</taxon>
        <taxon>Endopterygota</taxon>
        <taxon>Coleoptera</taxon>
        <taxon>Polyphaga</taxon>
        <taxon>Cucujiformia</taxon>
        <taxon>Coccinelloidea</taxon>
        <taxon>Coccinellidae</taxon>
        <taxon>Epilachninae</taxon>
        <taxon>Epilachnini</taxon>
        <taxon>Henosepilachna</taxon>
    </lineage>
</organism>
<evidence type="ECO:0000313" key="2">
    <source>
        <dbReference type="EMBL" id="KAK9892270.1"/>
    </source>
</evidence>
<name>A0AAW1VC46_9CUCU</name>
<dbReference type="EMBL" id="JARQZJ010000133">
    <property type="protein sequence ID" value="KAK9892270.1"/>
    <property type="molecule type" value="Genomic_DNA"/>
</dbReference>
<proteinExistence type="predicted"/>
<keyword evidence="3" id="KW-1185">Reference proteome</keyword>
<sequence length="163" mass="17975">MSSRSRDTGQHYASGSAKRKAKDEKKKRTKLLYQKHSDVAESIESKSEDTDVASHCTYYDSGHSGTTNVSDEATFSISDTVVEETAIPLNLGISCSSQREVISTASPLDLVSSCSSQKVDSNVTTVSVQKQNESIMYSNDIGEWPSNFDRDYWIEKEAANCKI</sequence>
<gene>
    <name evidence="2" type="ORF">WA026_019072</name>
</gene>
<dbReference type="AlphaFoldDB" id="A0AAW1VC46"/>
<dbReference type="Proteomes" id="UP001431783">
    <property type="component" value="Unassembled WGS sequence"/>
</dbReference>
<reference evidence="2 3" key="1">
    <citation type="submission" date="2023-03" db="EMBL/GenBank/DDBJ databases">
        <title>Genome insight into feeding habits of ladybird beetles.</title>
        <authorList>
            <person name="Li H.-S."/>
            <person name="Huang Y.-H."/>
            <person name="Pang H."/>
        </authorList>
    </citation>
    <scope>NUCLEOTIDE SEQUENCE [LARGE SCALE GENOMIC DNA]</scope>
    <source>
        <strain evidence="2">SYSU_2023b</strain>
        <tissue evidence="2">Whole body</tissue>
    </source>
</reference>
<protein>
    <submittedName>
        <fullName evidence="2">Uncharacterized protein</fullName>
    </submittedName>
</protein>
<accession>A0AAW1VC46</accession>
<evidence type="ECO:0000256" key="1">
    <source>
        <dbReference type="SAM" id="MobiDB-lite"/>
    </source>
</evidence>
<evidence type="ECO:0000313" key="3">
    <source>
        <dbReference type="Proteomes" id="UP001431783"/>
    </source>
</evidence>
<comment type="caution">
    <text evidence="2">The sequence shown here is derived from an EMBL/GenBank/DDBJ whole genome shotgun (WGS) entry which is preliminary data.</text>
</comment>
<feature type="region of interest" description="Disordered" evidence="1">
    <location>
        <begin position="1"/>
        <end position="33"/>
    </location>
</feature>